<keyword evidence="3" id="KW-1185">Reference proteome</keyword>
<evidence type="ECO:0000256" key="1">
    <source>
        <dbReference type="SAM" id="Phobius"/>
    </source>
</evidence>
<evidence type="ECO:0000313" key="2">
    <source>
        <dbReference type="EMBL" id="TWI30029.1"/>
    </source>
</evidence>
<dbReference type="EMBL" id="VLKT01000033">
    <property type="protein sequence ID" value="TWI30029.1"/>
    <property type="molecule type" value="Genomic_DNA"/>
</dbReference>
<comment type="caution">
    <text evidence="2">The sequence shown here is derived from an EMBL/GenBank/DDBJ whole genome shotgun (WGS) entry which is preliminary data.</text>
</comment>
<proteinExistence type="predicted"/>
<dbReference type="OrthoDB" id="8116815at2"/>
<reference evidence="2 3" key="1">
    <citation type="journal article" date="2015" name="Stand. Genomic Sci.">
        <title>Genomic Encyclopedia of Bacterial and Archaeal Type Strains, Phase III: the genomes of soil and plant-associated and newly described type strains.</title>
        <authorList>
            <person name="Whitman W.B."/>
            <person name="Woyke T."/>
            <person name="Klenk H.P."/>
            <person name="Zhou Y."/>
            <person name="Lilburn T.G."/>
            <person name="Beck B.J."/>
            <person name="De Vos P."/>
            <person name="Vandamme P."/>
            <person name="Eisen J.A."/>
            <person name="Garrity G."/>
            <person name="Hugenholtz P."/>
            <person name="Kyrpides N.C."/>
        </authorList>
    </citation>
    <scope>NUCLEOTIDE SEQUENCE [LARGE SCALE GENOMIC DNA]</scope>
    <source>
        <strain evidence="2 3">CGMCC 1.2546</strain>
    </source>
</reference>
<name>A0A562NCW3_9HYPH</name>
<evidence type="ECO:0008006" key="4">
    <source>
        <dbReference type="Google" id="ProtNLM"/>
    </source>
</evidence>
<accession>A0A562NCW3</accession>
<keyword evidence="1" id="KW-0472">Membrane</keyword>
<keyword evidence="1" id="KW-1133">Transmembrane helix</keyword>
<sequence length="112" mass="12179">MALFSTLSDIDLEKQVAALSRELAALRKAVSRRGGSYYEDGREAASDYYSDIAERFSNALPAIRRQGRVVEKTARDHPATAAAVGLVVVGLIASLLLSRQQKTSRPTSRSAR</sequence>
<dbReference type="RefSeq" id="WP_145720829.1">
    <property type="nucleotide sequence ID" value="NZ_BSPF01000116.1"/>
</dbReference>
<protein>
    <recommendedName>
        <fullName evidence="4">ElaB/YqjD/DUF883 family membrane-anchored ribosome-binding protein</fullName>
    </recommendedName>
</protein>
<evidence type="ECO:0000313" key="3">
    <source>
        <dbReference type="Proteomes" id="UP000317122"/>
    </source>
</evidence>
<dbReference type="Proteomes" id="UP000317122">
    <property type="component" value="Unassembled WGS sequence"/>
</dbReference>
<keyword evidence="1" id="KW-0812">Transmembrane</keyword>
<feature type="transmembrane region" description="Helical" evidence="1">
    <location>
        <begin position="79"/>
        <end position="97"/>
    </location>
</feature>
<dbReference type="AlphaFoldDB" id="A0A562NCW3"/>
<gene>
    <name evidence="2" type="ORF">IQ26_04845</name>
</gene>
<organism evidence="2 3">
    <name type="scientific">Mesorhizobium tianshanense</name>
    <dbReference type="NCBI Taxonomy" id="39844"/>
    <lineage>
        <taxon>Bacteria</taxon>
        <taxon>Pseudomonadati</taxon>
        <taxon>Pseudomonadota</taxon>
        <taxon>Alphaproteobacteria</taxon>
        <taxon>Hyphomicrobiales</taxon>
        <taxon>Phyllobacteriaceae</taxon>
        <taxon>Mesorhizobium</taxon>
    </lineage>
</organism>